<name>A0ABU0JSL4_HATLI</name>
<protein>
    <submittedName>
        <fullName evidence="3">Uncharacterized protein</fullName>
    </submittedName>
</protein>
<feature type="transmembrane region" description="Helical" evidence="2">
    <location>
        <begin position="57"/>
        <end position="75"/>
    </location>
</feature>
<keyword evidence="2" id="KW-0472">Membrane</keyword>
<keyword evidence="2" id="KW-1133">Transmembrane helix</keyword>
<organism evidence="3 4">
    <name type="scientific">Hathewaya limosa</name>
    <name type="common">Clostridium limosum</name>
    <dbReference type="NCBI Taxonomy" id="1536"/>
    <lineage>
        <taxon>Bacteria</taxon>
        <taxon>Bacillati</taxon>
        <taxon>Bacillota</taxon>
        <taxon>Clostridia</taxon>
        <taxon>Eubacteriales</taxon>
        <taxon>Clostridiaceae</taxon>
        <taxon>Hathewaya</taxon>
    </lineage>
</organism>
<reference evidence="3 4" key="1">
    <citation type="submission" date="2023-07" db="EMBL/GenBank/DDBJ databases">
        <title>Genomic Encyclopedia of Type Strains, Phase IV (KMG-IV): sequencing the most valuable type-strain genomes for metagenomic binning, comparative biology and taxonomic classification.</title>
        <authorList>
            <person name="Goeker M."/>
        </authorList>
    </citation>
    <scope>NUCLEOTIDE SEQUENCE [LARGE SCALE GENOMIC DNA]</scope>
    <source>
        <strain evidence="3 4">DSM 1400</strain>
    </source>
</reference>
<accession>A0ABU0JSL4</accession>
<sequence>MEFFKDINPNMNMNQGKLPPAPPKIQPTMKNKFDDNDDLCECFNKYTYLRLRNGQSFWIWLIAIYDTYIICYRWNGQRWVSAQVSKRQIADCDC</sequence>
<evidence type="ECO:0000313" key="3">
    <source>
        <dbReference type="EMBL" id="MDQ0480093.1"/>
    </source>
</evidence>
<comment type="caution">
    <text evidence="3">The sequence shown here is derived from an EMBL/GenBank/DDBJ whole genome shotgun (WGS) entry which is preliminary data.</text>
</comment>
<proteinExistence type="predicted"/>
<dbReference type="Proteomes" id="UP001224418">
    <property type="component" value="Unassembled WGS sequence"/>
</dbReference>
<evidence type="ECO:0000313" key="4">
    <source>
        <dbReference type="Proteomes" id="UP001224418"/>
    </source>
</evidence>
<evidence type="ECO:0000256" key="1">
    <source>
        <dbReference type="SAM" id="MobiDB-lite"/>
    </source>
</evidence>
<feature type="region of interest" description="Disordered" evidence="1">
    <location>
        <begin position="1"/>
        <end position="22"/>
    </location>
</feature>
<gene>
    <name evidence="3" type="ORF">QOZ93_001837</name>
</gene>
<keyword evidence="4" id="KW-1185">Reference proteome</keyword>
<keyword evidence="2" id="KW-0812">Transmembrane</keyword>
<evidence type="ECO:0000256" key="2">
    <source>
        <dbReference type="SAM" id="Phobius"/>
    </source>
</evidence>
<dbReference type="EMBL" id="JAUSWN010000014">
    <property type="protein sequence ID" value="MDQ0480093.1"/>
    <property type="molecule type" value="Genomic_DNA"/>
</dbReference>
<dbReference type="RefSeq" id="WP_307355987.1">
    <property type="nucleotide sequence ID" value="NZ_BAAACJ010000019.1"/>
</dbReference>